<accession>A0A1D8GP54</accession>
<keyword evidence="3" id="KW-1185">Reference proteome</keyword>
<dbReference type="KEGG" id="gfe:Gferi_26185"/>
<dbReference type="OrthoDB" id="9800390at2"/>
<dbReference type="STRING" id="1424294.Gferi_26185"/>
<feature type="domain" description="DRTGG" evidence="1">
    <location>
        <begin position="13"/>
        <end position="107"/>
    </location>
</feature>
<dbReference type="Gene3D" id="3.40.1390.20">
    <property type="entry name" value="HprK N-terminal domain-like"/>
    <property type="match status" value="1"/>
</dbReference>
<name>A0A1D8GP54_9FIRM</name>
<dbReference type="AlphaFoldDB" id="A0A1D8GP54"/>
<dbReference type="Pfam" id="PF07085">
    <property type="entry name" value="DRTGG"/>
    <property type="match status" value="1"/>
</dbReference>
<reference evidence="2 3" key="1">
    <citation type="submission" date="2016-09" db="EMBL/GenBank/DDBJ databases">
        <title>Genomic analysis reveals versatility of anaerobic energy metabolism of Geosporobacter ferrireducens IRF9 of phylum Firmicutes.</title>
        <authorList>
            <person name="Kim S.-J."/>
        </authorList>
    </citation>
    <scope>NUCLEOTIDE SEQUENCE [LARGE SCALE GENOMIC DNA]</scope>
    <source>
        <strain evidence="2 3">IRF9</strain>
    </source>
</reference>
<dbReference type="EMBL" id="CP017269">
    <property type="protein sequence ID" value="AOT72736.1"/>
    <property type="molecule type" value="Genomic_DNA"/>
</dbReference>
<gene>
    <name evidence="2" type="ORF">Gferi_26185</name>
</gene>
<evidence type="ECO:0000313" key="3">
    <source>
        <dbReference type="Proteomes" id="UP000095743"/>
    </source>
</evidence>
<dbReference type="InterPro" id="IPR010766">
    <property type="entry name" value="DRTGG"/>
</dbReference>
<dbReference type="InterPro" id="IPR028979">
    <property type="entry name" value="Ser_kin/Pase_Hpr-like_N_sf"/>
</dbReference>
<sequence length="127" mass="14016">MHTDGGIELKIEEIKRLLEADCLIGEECMDEEVDMAFGCDLMSDVLAFTSGRTLLLTGLTNPQVIRTAEMLDIHVIVFVRGKKPSKEVLDLAVENNIVLLSTKHIMYNACGILFKNGLKGVPIRGVE</sequence>
<evidence type="ECO:0000313" key="2">
    <source>
        <dbReference type="EMBL" id="AOT72736.1"/>
    </source>
</evidence>
<evidence type="ECO:0000259" key="1">
    <source>
        <dbReference type="Pfam" id="PF07085"/>
    </source>
</evidence>
<dbReference type="SUPFAM" id="SSF75138">
    <property type="entry name" value="HprK N-terminal domain-like"/>
    <property type="match status" value="1"/>
</dbReference>
<dbReference type="Proteomes" id="UP000095743">
    <property type="component" value="Chromosome"/>
</dbReference>
<organism evidence="2 3">
    <name type="scientific">Geosporobacter ferrireducens</name>
    <dbReference type="NCBI Taxonomy" id="1424294"/>
    <lineage>
        <taxon>Bacteria</taxon>
        <taxon>Bacillati</taxon>
        <taxon>Bacillota</taxon>
        <taxon>Clostridia</taxon>
        <taxon>Peptostreptococcales</taxon>
        <taxon>Thermotaleaceae</taxon>
        <taxon>Geosporobacter</taxon>
    </lineage>
</organism>
<proteinExistence type="predicted"/>
<protein>
    <recommendedName>
        <fullName evidence="1">DRTGG domain-containing protein</fullName>
    </recommendedName>
</protein>